<dbReference type="PANTHER" id="PTHR44169">
    <property type="entry name" value="NADPH-DEPENDENT 1-ACYLDIHYDROXYACETONE PHOSPHATE REDUCTASE"/>
    <property type="match status" value="1"/>
</dbReference>
<dbReference type="GO" id="GO:0000140">
    <property type="term" value="F:acylglycerone-phosphate reductase (NADP+) activity"/>
    <property type="evidence" value="ECO:0007669"/>
    <property type="project" value="TreeGrafter"/>
</dbReference>
<evidence type="ECO:0000256" key="3">
    <source>
        <dbReference type="ARBA" id="ARBA00023002"/>
    </source>
</evidence>
<dbReference type="PANTHER" id="PTHR44169:SF3">
    <property type="entry name" value="SHORT-CHAIN DEHYDROGENASE SRDE"/>
    <property type="match status" value="1"/>
</dbReference>
<reference evidence="6" key="1">
    <citation type="journal article" date="2013" name="Genome Announc.">
        <title>Draft genome sequence of the ascomycete Phaeoacremonium aleophilum strain UCR-PA7, a causal agent of the esca disease complex in grapevines.</title>
        <authorList>
            <person name="Blanco-Ulate B."/>
            <person name="Rolshausen P."/>
            <person name="Cantu D."/>
        </authorList>
    </citation>
    <scope>NUCLEOTIDE SEQUENCE [LARGE SCALE GENOMIC DNA]</scope>
    <source>
        <strain evidence="6">UCR-PA7</strain>
    </source>
</reference>
<protein>
    <submittedName>
        <fullName evidence="5">Putative short-chain dehydrogenase protein</fullName>
    </submittedName>
</protein>
<name>R8BVB5_PHAM7</name>
<dbReference type="InterPro" id="IPR036291">
    <property type="entry name" value="NAD(P)-bd_dom_sf"/>
</dbReference>
<dbReference type="PROSITE" id="PS00061">
    <property type="entry name" value="ADH_SHORT"/>
    <property type="match status" value="1"/>
</dbReference>
<dbReference type="EMBL" id="KB932835">
    <property type="protein sequence ID" value="EOO03321.1"/>
    <property type="molecule type" value="Genomic_DNA"/>
</dbReference>
<evidence type="ECO:0000256" key="2">
    <source>
        <dbReference type="ARBA" id="ARBA00022857"/>
    </source>
</evidence>
<gene>
    <name evidence="5" type="ORF">UCRPA7_1217</name>
</gene>
<dbReference type="GO" id="GO:0004806">
    <property type="term" value="F:triacylglycerol lipase activity"/>
    <property type="evidence" value="ECO:0007669"/>
    <property type="project" value="TreeGrafter"/>
</dbReference>
<dbReference type="RefSeq" id="XP_007911994.1">
    <property type="nucleotide sequence ID" value="XM_007913803.1"/>
</dbReference>
<dbReference type="PRINTS" id="PR00080">
    <property type="entry name" value="SDRFAMILY"/>
</dbReference>
<comment type="similarity">
    <text evidence="1 4">Belongs to the short-chain dehydrogenases/reductases (SDR) family.</text>
</comment>
<dbReference type="KEGG" id="tmn:UCRPA7_1217"/>
<dbReference type="InterPro" id="IPR002347">
    <property type="entry name" value="SDR_fam"/>
</dbReference>
<dbReference type="Proteomes" id="UP000014074">
    <property type="component" value="Unassembled WGS sequence"/>
</dbReference>
<dbReference type="HOGENOM" id="CLU_010194_2_9_1"/>
<evidence type="ECO:0000313" key="6">
    <source>
        <dbReference type="Proteomes" id="UP000014074"/>
    </source>
</evidence>
<dbReference type="GO" id="GO:0005811">
    <property type="term" value="C:lipid droplet"/>
    <property type="evidence" value="ECO:0007669"/>
    <property type="project" value="TreeGrafter"/>
</dbReference>
<organism evidence="5 6">
    <name type="scientific">Phaeoacremonium minimum (strain UCR-PA7)</name>
    <name type="common">Esca disease fungus</name>
    <name type="synonym">Togninia minima</name>
    <dbReference type="NCBI Taxonomy" id="1286976"/>
    <lineage>
        <taxon>Eukaryota</taxon>
        <taxon>Fungi</taxon>
        <taxon>Dikarya</taxon>
        <taxon>Ascomycota</taxon>
        <taxon>Pezizomycotina</taxon>
        <taxon>Sordariomycetes</taxon>
        <taxon>Sordariomycetidae</taxon>
        <taxon>Togniniales</taxon>
        <taxon>Togniniaceae</taxon>
        <taxon>Phaeoacremonium</taxon>
    </lineage>
</organism>
<keyword evidence="3" id="KW-0560">Oxidoreductase</keyword>
<evidence type="ECO:0000256" key="4">
    <source>
        <dbReference type="RuleBase" id="RU000363"/>
    </source>
</evidence>
<dbReference type="GO" id="GO:0005783">
    <property type="term" value="C:endoplasmic reticulum"/>
    <property type="evidence" value="ECO:0007669"/>
    <property type="project" value="TreeGrafter"/>
</dbReference>
<dbReference type="PRINTS" id="PR00081">
    <property type="entry name" value="GDHRDH"/>
</dbReference>
<proteinExistence type="inferred from homology"/>
<evidence type="ECO:0000256" key="1">
    <source>
        <dbReference type="ARBA" id="ARBA00006484"/>
    </source>
</evidence>
<dbReference type="Pfam" id="PF00106">
    <property type="entry name" value="adh_short"/>
    <property type="match status" value="1"/>
</dbReference>
<dbReference type="AlphaFoldDB" id="R8BVB5"/>
<dbReference type="SUPFAM" id="SSF51735">
    <property type="entry name" value="NAD(P)-binding Rossmann-fold domains"/>
    <property type="match status" value="1"/>
</dbReference>
<evidence type="ECO:0000313" key="5">
    <source>
        <dbReference type="EMBL" id="EOO03321.1"/>
    </source>
</evidence>
<dbReference type="GO" id="GO:0006654">
    <property type="term" value="P:phosphatidic acid biosynthetic process"/>
    <property type="evidence" value="ECO:0007669"/>
    <property type="project" value="TreeGrafter"/>
</dbReference>
<sequence>MSETKRTVLITGCSDGGMGAALAAAFHKAGLHVYATARNPAKMEQLASMGIETLAMDVESEASITACVSKVPTLDILVNNAGAQFLMPVVDINIAEARKLYDLNVWAYVAVVQAFLPLLLKSKGMIVNQTSIGAVTTLPFQAVYNSSKAAMAMITDSMRLELQPFGIKVIDLRTGIVKTNLIKNLQDVKQPSLPEGSIYEPAKEVLENVMRQEGFETQGVELIPWAEATVQALLKKNPSSVIWRGEQALLSRVTAIFPHGLFDAIIKKFTGLDDVEDVLKKYQKGK</sequence>
<keyword evidence="2" id="KW-0521">NADP</keyword>
<keyword evidence="6" id="KW-1185">Reference proteome</keyword>
<dbReference type="OrthoDB" id="2102561at2759"/>
<dbReference type="InterPro" id="IPR020904">
    <property type="entry name" value="Sc_DH/Rdtase_CS"/>
</dbReference>
<dbReference type="Gene3D" id="3.40.50.720">
    <property type="entry name" value="NAD(P)-binding Rossmann-like Domain"/>
    <property type="match status" value="1"/>
</dbReference>
<accession>R8BVB5</accession>
<dbReference type="eggNOG" id="KOG1209">
    <property type="taxonomic scope" value="Eukaryota"/>
</dbReference>
<dbReference type="GO" id="GO:0019433">
    <property type="term" value="P:triglyceride catabolic process"/>
    <property type="evidence" value="ECO:0007669"/>
    <property type="project" value="TreeGrafter"/>
</dbReference>
<dbReference type="GeneID" id="19321346"/>